<dbReference type="AlphaFoldDB" id="A0A345Z471"/>
<reference evidence="1 2" key="1">
    <citation type="submission" date="2018-07" db="EMBL/GenBank/DDBJ databases">
        <title>Complete genome sequence of Spiroplasma alleghenense PLHS-1 (ATCC 51752).</title>
        <authorList>
            <person name="Chou L."/>
            <person name="Lee T.-Y."/>
            <person name="Tsai Y.-M."/>
            <person name="Kuo C.-H."/>
        </authorList>
    </citation>
    <scope>NUCLEOTIDE SEQUENCE [LARGE SCALE GENOMIC DNA]</scope>
    <source>
        <strain evidence="1 2">PLHS-1</strain>
    </source>
</reference>
<dbReference type="EMBL" id="CP031376">
    <property type="protein sequence ID" value="AXK51400.1"/>
    <property type="molecule type" value="Genomic_DNA"/>
</dbReference>
<sequence>MYGQNLNYNMYSNTYSQNGQFFFANGRWFYTYNMGVYTYPENYFVGPISSPTYGYLNNNGYFYNLDKVIMNTSLPKSVEDLFNSKTNNCNCCHNRSCSGEIQPAPVAQPAPVVKSEPAPVFVKPAPAPVVKPEPAPAPAPEPVVVQPAPAPEPVVVQPAPAPVMAPEPAPMLDPEPPTEMFAEFEKLIEESLKSGKKDKKSAPASAAAAA</sequence>
<keyword evidence="2" id="KW-1185">Reference proteome</keyword>
<dbReference type="Proteomes" id="UP000254792">
    <property type="component" value="Chromosome"/>
</dbReference>
<dbReference type="KEGG" id="salx:SALLE_v1c07300"/>
<gene>
    <name evidence="1" type="ORF">SALLE_v1c07300</name>
</gene>
<evidence type="ECO:0000313" key="2">
    <source>
        <dbReference type="Proteomes" id="UP000254792"/>
    </source>
</evidence>
<proteinExistence type="predicted"/>
<accession>A0A345Z471</accession>
<name>A0A345Z471_9MOLU</name>
<dbReference type="RefSeq" id="WP_162807907.1">
    <property type="nucleotide sequence ID" value="NZ_CP031376.1"/>
</dbReference>
<protein>
    <submittedName>
        <fullName evidence="1">Uncharacterized protein</fullName>
    </submittedName>
</protein>
<evidence type="ECO:0000313" key="1">
    <source>
        <dbReference type="EMBL" id="AXK51400.1"/>
    </source>
</evidence>
<organism evidence="1 2">
    <name type="scientific">Spiroplasma alleghenense</name>
    <dbReference type="NCBI Taxonomy" id="216931"/>
    <lineage>
        <taxon>Bacteria</taxon>
        <taxon>Bacillati</taxon>
        <taxon>Mycoplasmatota</taxon>
        <taxon>Mollicutes</taxon>
        <taxon>Entomoplasmatales</taxon>
        <taxon>Spiroplasmataceae</taxon>
        <taxon>Spiroplasma</taxon>
    </lineage>
</organism>